<dbReference type="InterPro" id="IPR035940">
    <property type="entry name" value="CAP_sf"/>
</dbReference>
<feature type="signal peptide" evidence="2">
    <location>
        <begin position="1"/>
        <end position="28"/>
    </location>
</feature>
<dbReference type="EMBL" id="MTSL01000168">
    <property type="protein sequence ID" value="PJF17624.1"/>
    <property type="molecule type" value="Genomic_DNA"/>
</dbReference>
<dbReference type="Pfam" id="PF00188">
    <property type="entry name" value="CAP"/>
    <property type="match status" value="1"/>
</dbReference>
<organism evidence="4 5">
    <name type="scientific">Paramicrosporidium saccamoebae</name>
    <dbReference type="NCBI Taxonomy" id="1246581"/>
    <lineage>
        <taxon>Eukaryota</taxon>
        <taxon>Fungi</taxon>
        <taxon>Fungi incertae sedis</taxon>
        <taxon>Cryptomycota</taxon>
        <taxon>Cryptomycota incertae sedis</taxon>
        <taxon>Paramicrosporidium</taxon>
    </lineage>
</organism>
<evidence type="ECO:0000313" key="5">
    <source>
        <dbReference type="Proteomes" id="UP000240830"/>
    </source>
</evidence>
<dbReference type="Proteomes" id="UP000240830">
    <property type="component" value="Unassembled WGS sequence"/>
</dbReference>
<dbReference type="PANTHER" id="PTHR31157">
    <property type="entry name" value="SCP DOMAIN-CONTAINING PROTEIN"/>
    <property type="match status" value="1"/>
</dbReference>
<evidence type="ECO:0000259" key="3">
    <source>
        <dbReference type="Pfam" id="PF00188"/>
    </source>
</evidence>
<dbReference type="SUPFAM" id="SSF55797">
    <property type="entry name" value="PR-1-like"/>
    <property type="match status" value="1"/>
</dbReference>
<evidence type="ECO:0000256" key="1">
    <source>
        <dbReference type="SAM" id="MobiDB-lite"/>
    </source>
</evidence>
<keyword evidence="2" id="KW-0732">Signal</keyword>
<reference evidence="4 5" key="1">
    <citation type="submission" date="2016-10" db="EMBL/GenBank/DDBJ databases">
        <title>The genome of Paramicrosporidium saccamoebae is the missing link in understanding Cryptomycota and Microsporidia evolution.</title>
        <authorList>
            <person name="Quandt C.A."/>
            <person name="Beaudet D."/>
            <person name="Corsaro D."/>
            <person name="Michel R."/>
            <person name="Corradi N."/>
            <person name="James T."/>
        </authorList>
    </citation>
    <scope>NUCLEOTIDE SEQUENCE [LARGE SCALE GENOMIC DNA]</scope>
    <source>
        <strain evidence="4 5">KSL3</strain>
    </source>
</reference>
<dbReference type="Gene3D" id="3.40.33.10">
    <property type="entry name" value="CAP"/>
    <property type="match status" value="1"/>
</dbReference>
<feature type="domain" description="SCP" evidence="3">
    <location>
        <begin position="36"/>
        <end position="157"/>
    </location>
</feature>
<sequence length="275" mass="31159">MFSASRVMRLFVFLGLFALFGLIALAEAQDYVSDMLQAVNQLRLQRREANPSLQPVCISERLTSLTRQYAELQASRQQGGHYVDGQFPKIRYSVEVAENLFEGYAEAGADRAQSVLTTMIRTPGQLQNLMDPGSTHIGVGRATSERDGTTYYYWVVVLAQTRERCGRAGESLAEMIAPPESRRELQHSFWEPVAGGGGIERVEEVQRTYLDTMPRVDESGANHQNLPQGDPMPQDYMADSQQNTQAQQPPQYSQNSQDSQQYPQPRQARFYRYQY</sequence>
<dbReference type="InterPro" id="IPR014044">
    <property type="entry name" value="CAP_dom"/>
</dbReference>
<feature type="region of interest" description="Disordered" evidence="1">
    <location>
        <begin position="214"/>
        <end position="268"/>
    </location>
</feature>
<dbReference type="CDD" id="cd05379">
    <property type="entry name" value="CAP_bacterial"/>
    <property type="match status" value="1"/>
</dbReference>
<keyword evidence="5" id="KW-1185">Reference proteome</keyword>
<protein>
    <recommendedName>
        <fullName evidence="3">SCP domain-containing protein</fullName>
    </recommendedName>
</protein>
<name>A0A2H9TIN1_9FUNG</name>
<evidence type="ECO:0000313" key="4">
    <source>
        <dbReference type="EMBL" id="PJF17624.1"/>
    </source>
</evidence>
<gene>
    <name evidence="4" type="ORF">PSACC_02560</name>
</gene>
<accession>A0A2H9TIN1</accession>
<feature type="chain" id="PRO_5014110900" description="SCP domain-containing protein" evidence="2">
    <location>
        <begin position="29"/>
        <end position="275"/>
    </location>
</feature>
<dbReference type="PANTHER" id="PTHR31157:SF1">
    <property type="entry name" value="SCP DOMAIN-CONTAINING PROTEIN"/>
    <property type="match status" value="1"/>
</dbReference>
<dbReference type="AlphaFoldDB" id="A0A2H9TIN1"/>
<proteinExistence type="predicted"/>
<comment type="caution">
    <text evidence="4">The sequence shown here is derived from an EMBL/GenBank/DDBJ whole genome shotgun (WGS) entry which is preliminary data.</text>
</comment>
<feature type="compositionally biased region" description="Low complexity" evidence="1">
    <location>
        <begin position="238"/>
        <end position="265"/>
    </location>
</feature>
<evidence type="ECO:0000256" key="2">
    <source>
        <dbReference type="SAM" id="SignalP"/>
    </source>
</evidence>